<gene>
    <name evidence="2" type="ORF">N2K84_14440</name>
</gene>
<accession>A0AA41Y8H6</accession>
<feature type="domain" description="3-keto-alpha-glucoside-1,2-lyase/3-keto-2-hydroxy-glucal hydratase" evidence="1">
    <location>
        <begin position="37"/>
        <end position="243"/>
    </location>
</feature>
<dbReference type="AlphaFoldDB" id="A0AA41Y8H6"/>
<sequence>MKSKNFIYPIVLILAALGNWQCHFDKNDQKTEPDKSDWVWLFHGTSTDAWQDTQSGMFPAEGWKVSDNELTVLAETDSTPAGHDIISREKYSNFELELEIKLTEGANSGIKYFVSDQYPDSKGKYLGLEYQLIDDERHDDAKLGQEGNRTMASLYDLIPASKSKEVNSPGTWNKVRIVVDGAKVEHWLNGQKVLEFDRFSDSYRQLVALSKYKNYKNFGELNEGHILLQGHKDEVSFRSIRIRTR</sequence>
<dbReference type="RefSeq" id="WP_282592531.1">
    <property type="nucleotide sequence ID" value="NZ_JAPAAF010000025.1"/>
</dbReference>
<dbReference type="Pfam" id="PF06439">
    <property type="entry name" value="3keto-disac_hyd"/>
    <property type="match status" value="1"/>
</dbReference>
<evidence type="ECO:0000259" key="1">
    <source>
        <dbReference type="Pfam" id="PF06439"/>
    </source>
</evidence>
<dbReference type="Proteomes" id="UP001163821">
    <property type="component" value="Unassembled WGS sequence"/>
</dbReference>
<dbReference type="Gene3D" id="2.60.120.560">
    <property type="entry name" value="Exo-inulinase, domain 1"/>
    <property type="match status" value="1"/>
</dbReference>
<organism evidence="2 3">
    <name type="scientific">Gaoshiqia sediminis</name>
    <dbReference type="NCBI Taxonomy" id="2986998"/>
    <lineage>
        <taxon>Bacteria</taxon>
        <taxon>Pseudomonadati</taxon>
        <taxon>Bacteroidota</taxon>
        <taxon>Bacteroidia</taxon>
        <taxon>Marinilabiliales</taxon>
        <taxon>Prolixibacteraceae</taxon>
        <taxon>Gaoshiqia</taxon>
    </lineage>
</organism>
<evidence type="ECO:0000313" key="3">
    <source>
        <dbReference type="Proteomes" id="UP001163821"/>
    </source>
</evidence>
<keyword evidence="3" id="KW-1185">Reference proteome</keyword>
<proteinExistence type="predicted"/>
<name>A0AA41Y8H6_9BACT</name>
<dbReference type="EMBL" id="JAPAAF010000025">
    <property type="protein sequence ID" value="MCW0483939.1"/>
    <property type="molecule type" value="Genomic_DNA"/>
</dbReference>
<evidence type="ECO:0000313" key="2">
    <source>
        <dbReference type="EMBL" id="MCW0483939.1"/>
    </source>
</evidence>
<dbReference type="GO" id="GO:0016787">
    <property type="term" value="F:hydrolase activity"/>
    <property type="evidence" value="ECO:0007669"/>
    <property type="project" value="InterPro"/>
</dbReference>
<dbReference type="InterPro" id="IPR010496">
    <property type="entry name" value="AL/BT2_dom"/>
</dbReference>
<protein>
    <submittedName>
        <fullName evidence="2">DUF1080 domain-containing protein</fullName>
    </submittedName>
</protein>
<comment type="caution">
    <text evidence="2">The sequence shown here is derived from an EMBL/GenBank/DDBJ whole genome shotgun (WGS) entry which is preliminary data.</text>
</comment>
<reference evidence="2" key="1">
    <citation type="submission" date="2022-10" db="EMBL/GenBank/DDBJ databases">
        <title>Gaoshiqiia sediminis gen. nov., sp. nov., isolated from coastal sediment.</title>
        <authorList>
            <person name="Yu W.X."/>
            <person name="Mu D.S."/>
            <person name="Du J.Z."/>
            <person name="Liang Y.Q."/>
        </authorList>
    </citation>
    <scope>NUCLEOTIDE SEQUENCE</scope>
    <source>
        <strain evidence="2">A06</strain>
    </source>
</reference>